<reference evidence="2" key="1">
    <citation type="submission" date="2024-04" db="EMBL/GenBank/DDBJ databases">
        <authorList>
            <consortium name="Molecular Ecology Group"/>
        </authorList>
    </citation>
    <scope>NUCLEOTIDE SEQUENCE</scope>
</reference>
<keyword evidence="3" id="KW-1185">Reference proteome</keyword>
<accession>A0AAV2P603</accession>
<feature type="region of interest" description="Disordered" evidence="1">
    <location>
        <begin position="112"/>
        <end position="141"/>
    </location>
</feature>
<dbReference type="Proteomes" id="UP001497644">
    <property type="component" value="Chromosome 7"/>
</dbReference>
<name>A0AAV2P603_9HYME</name>
<sequence>MFVAIKVAIEVSKVCHFKMSRAVACRFFPRLSHNQIVLLVLVLILSSSTILRRVDANPLPDLTQEYQNLISEGSTVNSTDNSTDNSTEIAPNTDVYVIKAVVYEIGILTDTDNTTNSESTERHERVDISLYDPPHQKDEFS</sequence>
<organism evidence="2 3">
    <name type="scientific">Lasius platythorax</name>
    <dbReference type="NCBI Taxonomy" id="488582"/>
    <lineage>
        <taxon>Eukaryota</taxon>
        <taxon>Metazoa</taxon>
        <taxon>Ecdysozoa</taxon>
        <taxon>Arthropoda</taxon>
        <taxon>Hexapoda</taxon>
        <taxon>Insecta</taxon>
        <taxon>Pterygota</taxon>
        <taxon>Neoptera</taxon>
        <taxon>Endopterygota</taxon>
        <taxon>Hymenoptera</taxon>
        <taxon>Apocrita</taxon>
        <taxon>Aculeata</taxon>
        <taxon>Formicoidea</taxon>
        <taxon>Formicidae</taxon>
        <taxon>Formicinae</taxon>
        <taxon>Lasius</taxon>
        <taxon>Lasius</taxon>
    </lineage>
</organism>
<evidence type="ECO:0000256" key="1">
    <source>
        <dbReference type="SAM" id="MobiDB-lite"/>
    </source>
</evidence>
<evidence type="ECO:0000313" key="2">
    <source>
        <dbReference type="EMBL" id="CAL1686535.1"/>
    </source>
</evidence>
<dbReference type="AlphaFoldDB" id="A0AAV2P603"/>
<protein>
    <submittedName>
        <fullName evidence="2">Uncharacterized protein</fullName>
    </submittedName>
</protein>
<proteinExistence type="predicted"/>
<evidence type="ECO:0000313" key="3">
    <source>
        <dbReference type="Proteomes" id="UP001497644"/>
    </source>
</evidence>
<gene>
    <name evidence="2" type="ORF">LPLAT_LOCUS11901</name>
</gene>
<dbReference type="EMBL" id="OZ034830">
    <property type="protein sequence ID" value="CAL1686535.1"/>
    <property type="molecule type" value="Genomic_DNA"/>
</dbReference>